<proteinExistence type="predicted"/>
<dbReference type="Proteomes" id="UP000030588">
    <property type="component" value="Unassembled WGS sequence"/>
</dbReference>
<dbReference type="GO" id="GO:0046872">
    <property type="term" value="F:metal ion binding"/>
    <property type="evidence" value="ECO:0007669"/>
    <property type="project" value="UniProtKB-KW"/>
</dbReference>
<evidence type="ECO:0000256" key="3">
    <source>
        <dbReference type="PIRSR" id="PIRSR000112-1"/>
    </source>
</evidence>
<dbReference type="RefSeq" id="WP_025731308.1">
    <property type="nucleotide sequence ID" value="NZ_JAMAUG010000014.1"/>
</dbReference>
<evidence type="ECO:0000256" key="2">
    <source>
        <dbReference type="ARBA" id="ARBA00023002"/>
    </source>
</evidence>
<dbReference type="EMBL" id="JRUN01000071">
    <property type="protein sequence ID" value="KHD84316.1"/>
    <property type="molecule type" value="Genomic_DNA"/>
</dbReference>
<feature type="binding site" evidence="4">
    <location>
        <position position="122"/>
    </location>
    <ligand>
        <name>NAD(+)</name>
        <dbReference type="ChEBI" id="CHEBI:57540"/>
    </ligand>
</feature>
<reference evidence="6 7" key="1">
    <citation type="submission" date="2014-10" db="EMBL/GenBank/DDBJ databases">
        <title>Draft genome of phytase producing Bacillus ginsengihumi strain M2.11.</title>
        <authorList>
            <person name="Toymentseva A."/>
            <person name="Boulygina E.A."/>
            <person name="Kazakov S.V."/>
            <person name="Kayumov I."/>
            <person name="Suleimanova A.D."/>
            <person name="Mardanova A.M."/>
            <person name="Maria S.N."/>
            <person name="Sergey M.Y."/>
            <person name="Sharipova M.R."/>
        </authorList>
    </citation>
    <scope>NUCLEOTIDE SEQUENCE [LARGE SCALE GENOMIC DNA]</scope>
    <source>
        <strain evidence="6 7">M2.11</strain>
    </source>
</reference>
<feature type="binding site" evidence="4">
    <location>
        <begin position="89"/>
        <end position="93"/>
    </location>
    <ligand>
        <name>NAD(+)</name>
        <dbReference type="ChEBI" id="CHEBI:57540"/>
    </ligand>
</feature>
<dbReference type="Gene3D" id="3.40.50.1970">
    <property type="match status" value="1"/>
</dbReference>
<evidence type="ECO:0000259" key="5">
    <source>
        <dbReference type="Pfam" id="PF00465"/>
    </source>
</evidence>
<dbReference type="Gene3D" id="1.20.1090.10">
    <property type="entry name" value="Dehydroquinate synthase-like - alpha domain"/>
    <property type="match status" value="1"/>
</dbReference>
<dbReference type="SUPFAM" id="SSF56796">
    <property type="entry name" value="Dehydroquinate synthase-like"/>
    <property type="match status" value="1"/>
</dbReference>
<comment type="cofactor">
    <cofactor evidence="3">
        <name>Zn(2+)</name>
        <dbReference type="ChEBI" id="CHEBI:29105"/>
    </cofactor>
    <text evidence="3">Binds 1 zinc ion per subunit.</text>
</comment>
<keyword evidence="4" id="KW-0520">NAD</keyword>
<keyword evidence="2" id="KW-0560">Oxidoreductase</keyword>
<comment type="caution">
    <text evidence="6">The sequence shown here is derived from an EMBL/GenBank/DDBJ whole genome shotgun (WGS) entry which is preliminary data.</text>
</comment>
<feature type="binding site" evidence="3">
    <location>
        <position position="267"/>
    </location>
    <ligand>
        <name>glycerol</name>
        <dbReference type="ChEBI" id="CHEBI:17754"/>
    </ligand>
</feature>
<name>A0A0A6V9S4_9BACI</name>
<evidence type="ECO:0000313" key="7">
    <source>
        <dbReference type="Proteomes" id="UP000030588"/>
    </source>
</evidence>
<evidence type="ECO:0000256" key="4">
    <source>
        <dbReference type="PIRSR" id="PIRSR000112-3"/>
    </source>
</evidence>
<dbReference type="Pfam" id="PF00465">
    <property type="entry name" value="Fe-ADH"/>
    <property type="match status" value="1"/>
</dbReference>
<dbReference type="PANTHER" id="PTHR43616">
    <property type="entry name" value="GLYCEROL DEHYDROGENASE"/>
    <property type="match status" value="1"/>
</dbReference>
<feature type="binding site" evidence="3">
    <location>
        <position position="166"/>
    </location>
    <ligand>
        <name>glycerol</name>
        <dbReference type="ChEBI" id="CHEBI:17754"/>
    </ligand>
</feature>
<keyword evidence="1 3" id="KW-0479">Metal-binding</keyword>
<gene>
    <name evidence="6" type="ORF">NG54_16335</name>
</gene>
<feature type="domain" description="Alcohol dehydrogenase iron-type/glycerol dehydrogenase GldA" evidence="5">
    <location>
        <begin position="11"/>
        <end position="148"/>
    </location>
</feature>
<evidence type="ECO:0000313" key="6">
    <source>
        <dbReference type="EMBL" id="KHD84316.1"/>
    </source>
</evidence>
<feature type="binding site" evidence="4">
    <location>
        <position position="126"/>
    </location>
    <ligand>
        <name>NAD(+)</name>
        <dbReference type="ChEBI" id="CHEBI:57540"/>
    </ligand>
</feature>
<dbReference type="PIRSF" id="PIRSF000112">
    <property type="entry name" value="Glycerol_dehydrogenase"/>
    <property type="match status" value="1"/>
</dbReference>
<feature type="binding site" evidence="4">
    <location>
        <position position="120"/>
    </location>
    <ligand>
        <name>NAD(+)</name>
        <dbReference type="ChEBI" id="CHEBI:57540"/>
    </ligand>
</feature>
<organism evidence="6 7">
    <name type="scientific">Heyndrickxia ginsengihumi</name>
    <dbReference type="NCBI Taxonomy" id="363870"/>
    <lineage>
        <taxon>Bacteria</taxon>
        <taxon>Bacillati</taxon>
        <taxon>Bacillota</taxon>
        <taxon>Bacilli</taxon>
        <taxon>Bacillales</taxon>
        <taxon>Bacillaceae</taxon>
        <taxon>Heyndrickxia</taxon>
    </lineage>
</organism>
<sequence>MRLSQVVRSGPNQYICEENALKFLEEKLEDFKNPVVITGKKSWNAFLEFGSVPSQWPVLTYDHTASDKNIAELAKKAAHADMIVGIGGGKVLDTAKGVAELLNIEVTLFPTLAGTCAGFTPLSAIYDENGQFSHVAYYKRSAYLTLIDLRIILHSPVEYLLGGIGDSLAKWYESEGITRNQHSLPVMVKLGLSSAKIIYEGILRYSEQAVKDHAEKKLSAAFKNIVEIIIGVAGTVGGFAGEYGRMAGAHAIHNGLSFLPETHDILHGSKVAYGILVQLAALQQFAEIKQLLPLYKKLGFPYNLNTLHVTGGREEAIAKVSAYAARKEESFILLGNFTKDNIASAMRAVEELAVQEVSIQ</sequence>
<protein>
    <submittedName>
        <fullName evidence="6">Alcohol dehydrogenase</fullName>
    </submittedName>
</protein>
<dbReference type="STRING" id="363870.NG54_16335"/>
<dbReference type="OrthoDB" id="5198708at2"/>
<dbReference type="CDD" id="cd08172">
    <property type="entry name" value="GlyDH-like"/>
    <property type="match status" value="1"/>
</dbReference>
<feature type="binding site" evidence="3">
    <location>
        <position position="250"/>
    </location>
    <ligand>
        <name>glycerol</name>
        <dbReference type="ChEBI" id="CHEBI:17754"/>
    </ligand>
</feature>
<evidence type="ECO:0000256" key="1">
    <source>
        <dbReference type="ARBA" id="ARBA00022723"/>
    </source>
</evidence>
<dbReference type="PANTHER" id="PTHR43616:SF3">
    <property type="entry name" value="HYDROXYCARBOXYLATE DEHYDROGENASE A"/>
    <property type="match status" value="1"/>
</dbReference>
<accession>A0A0A6V9S4</accession>
<keyword evidence="3" id="KW-0862">Zinc</keyword>
<dbReference type="InterPro" id="IPR001670">
    <property type="entry name" value="ADH_Fe/GldA"/>
</dbReference>
<dbReference type="InterPro" id="IPR016205">
    <property type="entry name" value="Glycerol_DH"/>
</dbReference>
<dbReference type="GO" id="GO:0016614">
    <property type="term" value="F:oxidoreductase activity, acting on CH-OH group of donors"/>
    <property type="evidence" value="ECO:0007669"/>
    <property type="project" value="InterPro"/>
</dbReference>
<dbReference type="AlphaFoldDB" id="A0A0A6V9S4"/>